<dbReference type="GO" id="GO:0009297">
    <property type="term" value="P:pilus assembly"/>
    <property type="evidence" value="ECO:0007669"/>
    <property type="project" value="InterPro"/>
</dbReference>
<dbReference type="InterPro" id="IPR037224">
    <property type="entry name" value="PapC_N_sf"/>
</dbReference>
<organism evidence="11">
    <name type="scientific">Shewanella sp. (strain MR-7)</name>
    <dbReference type="NCBI Taxonomy" id="60481"/>
    <lineage>
        <taxon>Bacteria</taxon>
        <taxon>Pseudomonadati</taxon>
        <taxon>Pseudomonadota</taxon>
        <taxon>Gammaproteobacteria</taxon>
        <taxon>Alteromonadales</taxon>
        <taxon>Shewanellaceae</taxon>
        <taxon>Shewanella</taxon>
    </lineage>
</organism>
<keyword evidence="3" id="KW-0813">Transport</keyword>
<dbReference type="InterPro" id="IPR000015">
    <property type="entry name" value="Fimb_usher"/>
</dbReference>
<name>Q0HR82_SHESR</name>
<dbReference type="GO" id="GO:0009279">
    <property type="term" value="C:cell outer membrane"/>
    <property type="evidence" value="ECO:0007669"/>
    <property type="project" value="UniProtKB-SubCell"/>
</dbReference>
<sequence length="859" mass="94959">MKLAARNGIYFILLFNFKAVLADDYFNPEFIEGGDGKSKSVDLSHFENIDGQIPGRYFVQIFVNGERKESTEIVFFHSQTSSAKGDLTPCLSLSQLKSWGVNVPKFFEESVYKAECVDLTRIDQALSVFKMNDMKLVLSFPQSAMTNVARGTVSPNRWDDGINSFLLNYDLTANSRWQNQTGQRTDNYYVNLRPGINFDAWRIRSNITWSKSVTNWSSGTDDQNDAEFDIIYSYASRSFAGLKSRLTVGDAYTSADIFNSVSFRGIQLESDEDMLPYSLRGYAPVVRGIARTNAEVQIHQNGRKIYSTFVYPGNFEISDLFATAGGGDLTVTVVESDGNTQRYEVPFASLPVLRREGSLKYSATSGIFRNSDASVNDVAFSQGTVSYGLPKGLTLYGGAQFSSKYRAVAAGLGTNLGKLGAISFDVTRSWSDFIERVSESGNSYKLRYSKYFSESGTNFSMAGYQYSTKGYWVLSDVLNQTSYYDELAQIRFDIPTTNNLYTKPKQRFELVLTQGAGSWGSLSVAAAFEEHRESNRNIQSLNTSYNNSFGSLSYGLGFSYSSRTALSFNGITSVQDKDDMIFSFNISAPIEELFGVSQPVYSSMASSIKSGGSVRSNAIINGSMLEGRSLNWGLYTSYDDQSHDYDAGVNLDLKTRYGEFSSGFVYDSGGRRFNYGARGSLLAHSNGATFGQQMGETVALVAVPDVEDIAIENQIGIKTDANGYAILPYVTPYRNNFVSLDPRTFGHNVEVNGSAAKAVPTRGAVVLVEFNSRIGERALVTLQKSDGSYVPFGATVIQSDNNDKINIVSDFGQVYLAGLPKQGTLFVKWGRGDNEQCQFDYQIPDKKIEKLNFLNAICL</sequence>
<dbReference type="InterPro" id="IPR025885">
    <property type="entry name" value="PapC_N"/>
</dbReference>
<evidence type="ECO:0000256" key="7">
    <source>
        <dbReference type="ARBA" id="ARBA00023136"/>
    </source>
</evidence>
<dbReference type="Gene3D" id="2.60.40.2070">
    <property type="match status" value="1"/>
</dbReference>
<evidence type="ECO:0000256" key="8">
    <source>
        <dbReference type="ARBA" id="ARBA00023237"/>
    </source>
</evidence>
<dbReference type="FunFam" id="2.60.40.3110:FF:000001">
    <property type="entry name" value="Putative fimbrial outer membrane usher"/>
    <property type="match status" value="1"/>
</dbReference>
<dbReference type="InterPro" id="IPR043142">
    <property type="entry name" value="PapC-like_C_sf"/>
</dbReference>
<accession>Q0HR82</accession>
<protein>
    <submittedName>
        <fullName evidence="11">Fimbrial biogenesis outer membrane usher protein</fullName>
    </submittedName>
</protein>
<evidence type="ECO:0000313" key="11">
    <source>
        <dbReference type="EMBL" id="ABI44373.1"/>
    </source>
</evidence>
<proteinExistence type="inferred from homology"/>
<dbReference type="Pfam" id="PF00577">
    <property type="entry name" value="Usher"/>
    <property type="match status" value="1"/>
</dbReference>
<evidence type="ECO:0000256" key="4">
    <source>
        <dbReference type="ARBA" id="ARBA00022452"/>
    </source>
</evidence>
<keyword evidence="8" id="KW-0998">Cell outer membrane</keyword>
<dbReference type="Gene3D" id="3.10.20.410">
    <property type="match status" value="1"/>
</dbReference>
<comment type="subcellular location">
    <subcellularLocation>
        <location evidence="1">Cell outer membrane</location>
        <topology evidence="1">Multi-pass membrane protein</topology>
    </subcellularLocation>
</comment>
<evidence type="ECO:0000256" key="2">
    <source>
        <dbReference type="ARBA" id="ARBA00008064"/>
    </source>
</evidence>
<dbReference type="InterPro" id="IPR025949">
    <property type="entry name" value="PapC-like_C"/>
</dbReference>
<dbReference type="HOGENOM" id="CLU_009120_3_1_6"/>
<evidence type="ECO:0000259" key="10">
    <source>
        <dbReference type="Pfam" id="PF13954"/>
    </source>
</evidence>
<reference evidence="11" key="1">
    <citation type="submission" date="2006-08" db="EMBL/GenBank/DDBJ databases">
        <title>Complete sequence of Chromosome1 of Shewanella sp. MR-7.</title>
        <authorList>
            <consortium name="US DOE Joint Genome Institute"/>
            <person name="Copeland A."/>
            <person name="Lucas S."/>
            <person name="Lapidus A."/>
            <person name="Barry K."/>
            <person name="Detter J.C."/>
            <person name="Glavina del Rio T."/>
            <person name="Hammon N."/>
            <person name="Israni S."/>
            <person name="Dalin E."/>
            <person name="Tice H."/>
            <person name="Pitluck S."/>
            <person name="Kiss H."/>
            <person name="Brettin T."/>
            <person name="Bruce D."/>
            <person name="Han C."/>
            <person name="Tapia R."/>
            <person name="Gilna P."/>
            <person name="Schmutz J."/>
            <person name="Larimer F."/>
            <person name="Land M."/>
            <person name="Hauser L."/>
            <person name="Kyrpides N."/>
            <person name="Mikhailova N."/>
            <person name="Nealson K."/>
            <person name="Konstantinidis K."/>
            <person name="Klappenbach J."/>
            <person name="Tiedje J."/>
            <person name="Richardson P."/>
        </authorList>
    </citation>
    <scope>NUCLEOTIDE SEQUENCE</scope>
    <source>
        <strain evidence="11">MR-7</strain>
    </source>
</reference>
<keyword evidence="4" id="KW-1134">Transmembrane beta strand</keyword>
<dbReference type="AlphaFoldDB" id="Q0HR82"/>
<keyword evidence="7" id="KW-0472">Membrane</keyword>
<dbReference type="EMBL" id="CP000444">
    <property type="protein sequence ID" value="ABI44373.1"/>
    <property type="molecule type" value="Genomic_DNA"/>
</dbReference>
<evidence type="ECO:0000256" key="3">
    <source>
        <dbReference type="ARBA" id="ARBA00022448"/>
    </source>
</evidence>
<evidence type="ECO:0000259" key="9">
    <source>
        <dbReference type="Pfam" id="PF13953"/>
    </source>
</evidence>
<comment type="similarity">
    <text evidence="2">Belongs to the fimbrial export usher family.</text>
</comment>
<dbReference type="PANTHER" id="PTHR30451:SF9">
    <property type="entry name" value="F1 CAPSULE-ANCHORING PROTEIN"/>
    <property type="match status" value="1"/>
</dbReference>
<feature type="domain" description="PapC-like C-terminal" evidence="9">
    <location>
        <begin position="779"/>
        <end position="844"/>
    </location>
</feature>
<dbReference type="FunFam" id="2.60.40.2610:FF:000001">
    <property type="entry name" value="Outer membrane fimbrial usher protein"/>
    <property type="match status" value="1"/>
</dbReference>
<keyword evidence="5" id="KW-0812">Transmembrane</keyword>
<dbReference type="Pfam" id="PF13954">
    <property type="entry name" value="PapC_N"/>
    <property type="match status" value="1"/>
</dbReference>
<keyword evidence="6" id="KW-0732">Signal</keyword>
<gene>
    <name evidence="11" type="ordered locus">Shewmr7_3391</name>
</gene>
<evidence type="ECO:0000256" key="6">
    <source>
        <dbReference type="ARBA" id="ARBA00022729"/>
    </source>
</evidence>
<dbReference type="PANTHER" id="PTHR30451">
    <property type="entry name" value="OUTER MEMBRANE USHER PROTEIN"/>
    <property type="match status" value="1"/>
</dbReference>
<dbReference type="SUPFAM" id="SSF141729">
    <property type="entry name" value="FimD N-terminal domain-like"/>
    <property type="match status" value="1"/>
</dbReference>
<dbReference type="InterPro" id="IPR042186">
    <property type="entry name" value="FimD_plug_dom"/>
</dbReference>
<dbReference type="KEGG" id="shm:Shewmr7_3391"/>
<evidence type="ECO:0000256" key="1">
    <source>
        <dbReference type="ARBA" id="ARBA00004571"/>
    </source>
</evidence>
<dbReference type="Gene3D" id="2.60.40.3110">
    <property type="match status" value="1"/>
</dbReference>
<feature type="domain" description="PapC N-terminal" evidence="10">
    <location>
        <begin position="25"/>
        <end position="172"/>
    </location>
</feature>
<dbReference type="Gene3D" id="2.60.40.2610">
    <property type="entry name" value="Outer membrane usher protein FimD, plug domain"/>
    <property type="match status" value="1"/>
</dbReference>
<dbReference type="Pfam" id="PF13953">
    <property type="entry name" value="PapC_C"/>
    <property type="match status" value="1"/>
</dbReference>
<dbReference type="GO" id="GO:0015473">
    <property type="term" value="F:fimbrial usher porin activity"/>
    <property type="evidence" value="ECO:0007669"/>
    <property type="project" value="InterPro"/>
</dbReference>
<evidence type="ECO:0000256" key="5">
    <source>
        <dbReference type="ARBA" id="ARBA00022692"/>
    </source>
</evidence>